<accession>A0A1B2I8W0</accession>
<dbReference type="GeneID" id="83059265"/>
<dbReference type="KEGG" id="cpor:BED41_15565"/>
<dbReference type="EMBL" id="CP016757">
    <property type="protein sequence ID" value="ANZ46393.1"/>
    <property type="molecule type" value="Genomic_DNA"/>
</dbReference>
<dbReference type="RefSeq" id="WP_066748452.1">
    <property type="nucleotide sequence ID" value="NZ_CP016757.1"/>
</dbReference>
<dbReference type="PANTHER" id="PTHR40101:SF1">
    <property type="entry name" value="4FE-4S DOMAIN-CONTAINING PROTEIN"/>
    <property type="match status" value="1"/>
</dbReference>
<dbReference type="OrthoDB" id="5505478at2"/>
<keyword evidence="3" id="KW-1185">Reference proteome</keyword>
<protein>
    <recommendedName>
        <fullName evidence="1">DUF2148 domain-containing protein</fullName>
    </recommendedName>
</protein>
<evidence type="ECO:0000313" key="2">
    <source>
        <dbReference type="EMBL" id="ANZ46393.1"/>
    </source>
</evidence>
<reference evidence="2" key="1">
    <citation type="submission" date="2016-08" db="EMBL/GenBank/DDBJ databases">
        <title>Complete genome of Cloacibacillus porcorum.</title>
        <authorList>
            <person name="Looft T."/>
            <person name="Bayles D.O."/>
            <person name="Alt D.P."/>
        </authorList>
    </citation>
    <scope>NUCLEOTIDE SEQUENCE [LARGE SCALE GENOMIC DNA]</scope>
    <source>
        <strain evidence="2">CL-84</strain>
    </source>
</reference>
<dbReference type="AlphaFoldDB" id="A0A1B2I8W0"/>
<dbReference type="Proteomes" id="UP000093044">
    <property type="component" value="Chromosome"/>
</dbReference>
<gene>
    <name evidence="2" type="ORF">BED41_15565</name>
</gene>
<name>A0A1B2I8W0_9BACT</name>
<dbReference type="PANTHER" id="PTHR40101">
    <property type="entry name" value="CONSERVED PROTEIN"/>
    <property type="match status" value="1"/>
</dbReference>
<organism evidence="2 3">
    <name type="scientific">Cloacibacillus porcorum</name>
    <dbReference type="NCBI Taxonomy" id="1197717"/>
    <lineage>
        <taxon>Bacteria</taxon>
        <taxon>Thermotogati</taxon>
        <taxon>Synergistota</taxon>
        <taxon>Synergistia</taxon>
        <taxon>Synergistales</taxon>
        <taxon>Synergistaceae</taxon>
        <taxon>Cloacibacillus</taxon>
    </lineage>
</organism>
<evidence type="ECO:0000259" key="1">
    <source>
        <dbReference type="Pfam" id="PF09918"/>
    </source>
</evidence>
<dbReference type="InterPro" id="IPR019224">
    <property type="entry name" value="DUF2148"/>
</dbReference>
<feature type="domain" description="DUF2148" evidence="1">
    <location>
        <begin position="113"/>
        <end position="179"/>
    </location>
</feature>
<proteinExistence type="predicted"/>
<sequence>MIYGEKQLEEEAVRYTTARMCAAARTAPKGNGVDNILTAVLTGKDKEALADKMDEIGARDFGKEKAAVWYGRDAANIRAAQAVVLIGARESYRGVPHCGLCGFGGCGACQEAGGRCAFTYIDLGIAVSSAAETAALDKADNRIMFSAGRAAEEAGYCGDNVRWLGIPVSLSGKNIFFDRKRQSEAALVPCPA</sequence>
<dbReference type="Pfam" id="PF09918">
    <property type="entry name" value="DUF2148"/>
    <property type="match status" value="1"/>
</dbReference>
<evidence type="ECO:0000313" key="3">
    <source>
        <dbReference type="Proteomes" id="UP000093044"/>
    </source>
</evidence>